<organism evidence="4 5">
    <name type="scientific">Streptacidiphilus monticola</name>
    <dbReference type="NCBI Taxonomy" id="2161674"/>
    <lineage>
        <taxon>Bacteria</taxon>
        <taxon>Bacillati</taxon>
        <taxon>Actinomycetota</taxon>
        <taxon>Actinomycetes</taxon>
        <taxon>Kitasatosporales</taxon>
        <taxon>Streptomycetaceae</taxon>
        <taxon>Streptacidiphilus</taxon>
    </lineage>
</organism>
<gene>
    <name evidence="4" type="ORF">ACFP3V_14870</name>
</gene>
<keyword evidence="2" id="KW-1133">Transmembrane helix</keyword>
<dbReference type="InterPro" id="IPR036457">
    <property type="entry name" value="PPM-type-like_dom_sf"/>
</dbReference>
<evidence type="ECO:0000259" key="3">
    <source>
        <dbReference type="SMART" id="SM00331"/>
    </source>
</evidence>
<dbReference type="EMBL" id="JBHSQJ010000059">
    <property type="protein sequence ID" value="MFC5908491.1"/>
    <property type="molecule type" value="Genomic_DNA"/>
</dbReference>
<dbReference type="EC" id="3.1.3.16" evidence="4"/>
<sequence length="393" mass="41894">MTDRGALLRLVRTGRAILLLPFLGIMIVFALEQFGHAHRFTFEPALTVGPALAAVVSNSVWFPLAIGAAALGEAFGFAAWEGTLAKAVHGASILAIVLISLIGAASVLLRNRQERELADARLVSEVAQRILLRSIPERIGVVRAAVHYAAAAAHARIGGDLYEVVQTRFGVRAVIGDVRGKGLAAVETAAAILGAFREAAHQEQALDRVAGWLADSLGRALREHESEGPQGMDEEFVTLALVGVRADGIVEIVNCGHPSPLLLREGAPIRFLDPAYTVPPLGVLEPEEVRPPVLSLRLESGDRLLLYTDGVIEARNAWGAFYPLAERAPDCAVGESPAEVLDRIHADVRRHVGHNLGDDAAMLLLQYAPAPAPTPATLTALVHPRDADPLSRD</sequence>
<dbReference type="SMART" id="SM00331">
    <property type="entry name" value="PP2C_SIG"/>
    <property type="match status" value="1"/>
</dbReference>
<reference evidence="5" key="1">
    <citation type="journal article" date="2019" name="Int. J. Syst. Evol. Microbiol.">
        <title>The Global Catalogue of Microorganisms (GCM) 10K type strain sequencing project: providing services to taxonomists for standard genome sequencing and annotation.</title>
        <authorList>
            <consortium name="The Broad Institute Genomics Platform"/>
            <consortium name="The Broad Institute Genome Sequencing Center for Infectious Disease"/>
            <person name="Wu L."/>
            <person name="Ma J."/>
        </authorList>
    </citation>
    <scope>NUCLEOTIDE SEQUENCE [LARGE SCALE GENOMIC DNA]</scope>
    <source>
        <strain evidence="5">JCM 4816</strain>
    </source>
</reference>
<feature type="transmembrane region" description="Helical" evidence="2">
    <location>
        <begin position="87"/>
        <end position="109"/>
    </location>
</feature>
<dbReference type="InterPro" id="IPR001932">
    <property type="entry name" value="PPM-type_phosphatase-like_dom"/>
</dbReference>
<dbReference type="GO" id="GO:0004722">
    <property type="term" value="F:protein serine/threonine phosphatase activity"/>
    <property type="evidence" value="ECO:0007669"/>
    <property type="project" value="UniProtKB-EC"/>
</dbReference>
<dbReference type="SUPFAM" id="SSF81606">
    <property type="entry name" value="PP2C-like"/>
    <property type="match status" value="1"/>
</dbReference>
<feature type="transmembrane region" description="Helical" evidence="2">
    <location>
        <begin position="51"/>
        <end position="75"/>
    </location>
</feature>
<comment type="caution">
    <text evidence="4">The sequence shown here is derived from an EMBL/GenBank/DDBJ whole genome shotgun (WGS) entry which is preliminary data.</text>
</comment>
<dbReference type="PANTHER" id="PTHR43156:SF2">
    <property type="entry name" value="STAGE II SPORULATION PROTEIN E"/>
    <property type="match status" value="1"/>
</dbReference>
<keyword evidence="5" id="KW-1185">Reference proteome</keyword>
<accession>A0ABW1G1C5</accession>
<dbReference type="RefSeq" id="WP_380583487.1">
    <property type="nucleotide sequence ID" value="NZ_JBHSQJ010000059.1"/>
</dbReference>
<keyword evidence="1 4" id="KW-0378">Hydrolase</keyword>
<dbReference type="InterPro" id="IPR052016">
    <property type="entry name" value="Bact_Sigma-Reg"/>
</dbReference>
<keyword evidence="2" id="KW-0812">Transmembrane</keyword>
<protein>
    <submittedName>
        <fullName evidence="4">PP2C family protein-serine/threonine phosphatase</fullName>
        <ecNumber evidence="4">3.1.3.16</ecNumber>
    </submittedName>
</protein>
<feature type="domain" description="PPM-type phosphatase" evidence="3">
    <location>
        <begin position="142"/>
        <end position="367"/>
    </location>
</feature>
<dbReference type="PANTHER" id="PTHR43156">
    <property type="entry name" value="STAGE II SPORULATION PROTEIN E-RELATED"/>
    <property type="match status" value="1"/>
</dbReference>
<dbReference type="Gene3D" id="3.60.40.10">
    <property type="entry name" value="PPM-type phosphatase domain"/>
    <property type="match status" value="1"/>
</dbReference>
<proteinExistence type="predicted"/>
<dbReference type="Pfam" id="PF07228">
    <property type="entry name" value="SpoIIE"/>
    <property type="match status" value="1"/>
</dbReference>
<name>A0ABW1G1C5_9ACTN</name>
<feature type="transmembrane region" description="Helical" evidence="2">
    <location>
        <begin position="12"/>
        <end position="31"/>
    </location>
</feature>
<evidence type="ECO:0000313" key="5">
    <source>
        <dbReference type="Proteomes" id="UP001596174"/>
    </source>
</evidence>
<evidence type="ECO:0000313" key="4">
    <source>
        <dbReference type="EMBL" id="MFC5908491.1"/>
    </source>
</evidence>
<keyword evidence="2" id="KW-0472">Membrane</keyword>
<evidence type="ECO:0000256" key="1">
    <source>
        <dbReference type="ARBA" id="ARBA00022801"/>
    </source>
</evidence>
<evidence type="ECO:0000256" key="2">
    <source>
        <dbReference type="SAM" id="Phobius"/>
    </source>
</evidence>
<dbReference type="Proteomes" id="UP001596174">
    <property type="component" value="Unassembled WGS sequence"/>
</dbReference>